<keyword evidence="3" id="KW-1185">Reference proteome</keyword>
<accession>A0A542YVM8</accession>
<dbReference type="PROSITE" id="PS50995">
    <property type="entry name" value="HTH_MARR_2"/>
    <property type="match status" value="1"/>
</dbReference>
<dbReference type="InterPro" id="IPR000835">
    <property type="entry name" value="HTH_MarR-typ"/>
</dbReference>
<dbReference type="InterPro" id="IPR036390">
    <property type="entry name" value="WH_DNA-bd_sf"/>
</dbReference>
<dbReference type="PANTHER" id="PTHR39515">
    <property type="entry name" value="CONSERVED PROTEIN"/>
    <property type="match status" value="1"/>
</dbReference>
<dbReference type="AlphaFoldDB" id="A0A542YVM8"/>
<protein>
    <submittedName>
        <fullName evidence="2">DNA-binding MarR family transcriptional regulator</fullName>
    </submittedName>
</protein>
<reference evidence="2 3" key="1">
    <citation type="submission" date="2019-06" db="EMBL/GenBank/DDBJ databases">
        <title>Sequencing the genomes of 1000 actinobacteria strains.</title>
        <authorList>
            <person name="Klenk H.-P."/>
        </authorList>
    </citation>
    <scope>NUCLEOTIDE SEQUENCE [LARGE SCALE GENOMIC DNA]</scope>
    <source>
        <strain evidence="2 3">DSM 12335</strain>
    </source>
</reference>
<dbReference type="InterPro" id="IPR052526">
    <property type="entry name" value="HTH-type_Bedaq_tolerance"/>
</dbReference>
<dbReference type="SUPFAM" id="SSF46785">
    <property type="entry name" value="Winged helix' DNA-binding domain"/>
    <property type="match status" value="1"/>
</dbReference>
<evidence type="ECO:0000313" key="3">
    <source>
        <dbReference type="Proteomes" id="UP000319516"/>
    </source>
</evidence>
<dbReference type="EMBL" id="VFOP01000001">
    <property type="protein sequence ID" value="TQL52135.1"/>
    <property type="molecule type" value="Genomic_DNA"/>
</dbReference>
<dbReference type="PANTHER" id="PTHR39515:SF2">
    <property type="entry name" value="HTH-TYPE TRANSCRIPTIONAL REGULATOR RV0880"/>
    <property type="match status" value="1"/>
</dbReference>
<dbReference type="GO" id="GO:0003700">
    <property type="term" value="F:DNA-binding transcription factor activity"/>
    <property type="evidence" value="ECO:0007669"/>
    <property type="project" value="InterPro"/>
</dbReference>
<sequence length="156" mass="16495">MTPPPDHALARDRALGSDLVTYAARLVRAVRQQLPQGPGARILSILDQHGALSVTALAGIDRCSQPTMSVAVRQLEEQGQVSRVAHPDDARSTLVHLTDGGRAELARVREANGRMVAERLTGSTTHTTEDLRTAVALLRDLLDAPASPTDPGGASP</sequence>
<dbReference type="GO" id="GO:0003677">
    <property type="term" value="F:DNA binding"/>
    <property type="evidence" value="ECO:0007669"/>
    <property type="project" value="UniProtKB-KW"/>
</dbReference>
<dbReference type="Pfam" id="PF01047">
    <property type="entry name" value="MarR"/>
    <property type="match status" value="1"/>
</dbReference>
<feature type="domain" description="HTH marR-type" evidence="1">
    <location>
        <begin position="12"/>
        <end position="143"/>
    </location>
</feature>
<dbReference type="RefSeq" id="WP_141786047.1">
    <property type="nucleotide sequence ID" value="NZ_BAAAIK010000001.1"/>
</dbReference>
<organism evidence="2 3">
    <name type="scientific">Ornithinicoccus hortensis</name>
    <dbReference type="NCBI Taxonomy" id="82346"/>
    <lineage>
        <taxon>Bacteria</taxon>
        <taxon>Bacillati</taxon>
        <taxon>Actinomycetota</taxon>
        <taxon>Actinomycetes</taxon>
        <taxon>Micrococcales</taxon>
        <taxon>Intrasporangiaceae</taxon>
        <taxon>Ornithinicoccus</taxon>
    </lineage>
</organism>
<dbReference type="Proteomes" id="UP000319516">
    <property type="component" value="Unassembled WGS sequence"/>
</dbReference>
<keyword evidence="2" id="KW-0238">DNA-binding</keyword>
<dbReference type="OrthoDB" id="9815567at2"/>
<dbReference type="Gene3D" id="1.10.10.10">
    <property type="entry name" value="Winged helix-like DNA-binding domain superfamily/Winged helix DNA-binding domain"/>
    <property type="match status" value="1"/>
</dbReference>
<dbReference type="SMART" id="SM00347">
    <property type="entry name" value="HTH_MARR"/>
    <property type="match status" value="1"/>
</dbReference>
<name>A0A542YVM8_9MICO</name>
<comment type="caution">
    <text evidence="2">The sequence shown here is derived from an EMBL/GenBank/DDBJ whole genome shotgun (WGS) entry which is preliminary data.</text>
</comment>
<evidence type="ECO:0000259" key="1">
    <source>
        <dbReference type="PROSITE" id="PS50995"/>
    </source>
</evidence>
<gene>
    <name evidence="2" type="ORF">FB467_3306</name>
</gene>
<evidence type="ECO:0000313" key="2">
    <source>
        <dbReference type="EMBL" id="TQL52135.1"/>
    </source>
</evidence>
<dbReference type="InterPro" id="IPR036388">
    <property type="entry name" value="WH-like_DNA-bd_sf"/>
</dbReference>
<proteinExistence type="predicted"/>